<sequence length="59" mass="6710">MKTLKITLVLALFLTVSSQTDKTPQKTDLQKEVNTLDTTKPYYDLLAHSRDQFVVPTRG</sequence>
<reference evidence="1 2" key="1">
    <citation type="submission" date="2019-08" db="EMBL/GenBank/DDBJ databases">
        <title>Genome sequence of Gelidibacter salicanalis IC162T.</title>
        <authorList>
            <person name="Bowman J.P."/>
        </authorList>
    </citation>
    <scope>NUCLEOTIDE SEQUENCE [LARGE SCALE GENOMIC DNA]</scope>
    <source>
        <strain evidence="1 2">IC162</strain>
    </source>
</reference>
<organism evidence="1 2">
    <name type="scientific">Gelidibacter salicanalis</name>
    <dbReference type="NCBI Taxonomy" id="291193"/>
    <lineage>
        <taxon>Bacteria</taxon>
        <taxon>Pseudomonadati</taxon>
        <taxon>Bacteroidota</taxon>
        <taxon>Flavobacteriia</taxon>
        <taxon>Flavobacteriales</taxon>
        <taxon>Flavobacteriaceae</taxon>
        <taxon>Gelidibacter</taxon>
    </lineage>
</organism>
<dbReference type="EMBL" id="VORX01000002">
    <property type="protein sequence ID" value="TXE09044.1"/>
    <property type="molecule type" value="Genomic_DNA"/>
</dbReference>
<dbReference type="OrthoDB" id="1453904at2"/>
<gene>
    <name evidence="1" type="ORF">ES711_03675</name>
</gene>
<name>A0A5C7AM83_9FLAO</name>
<dbReference type="RefSeq" id="WP_146890171.1">
    <property type="nucleotide sequence ID" value="NZ_VORX01000002.1"/>
</dbReference>
<protein>
    <submittedName>
        <fullName evidence="1">Uncharacterized protein</fullName>
    </submittedName>
</protein>
<comment type="caution">
    <text evidence="1">The sequence shown here is derived from an EMBL/GenBank/DDBJ whole genome shotgun (WGS) entry which is preliminary data.</text>
</comment>
<dbReference type="Proteomes" id="UP000321734">
    <property type="component" value="Unassembled WGS sequence"/>
</dbReference>
<dbReference type="AlphaFoldDB" id="A0A5C7AM83"/>
<evidence type="ECO:0000313" key="2">
    <source>
        <dbReference type="Proteomes" id="UP000321734"/>
    </source>
</evidence>
<proteinExistence type="predicted"/>
<evidence type="ECO:0000313" key="1">
    <source>
        <dbReference type="EMBL" id="TXE09044.1"/>
    </source>
</evidence>
<keyword evidence="2" id="KW-1185">Reference proteome</keyword>
<accession>A0A5C7AM83</accession>